<evidence type="ECO:0000256" key="2">
    <source>
        <dbReference type="ARBA" id="ARBA00022630"/>
    </source>
</evidence>
<feature type="transmembrane region" description="Helical" evidence="4">
    <location>
        <begin position="12"/>
        <end position="31"/>
    </location>
</feature>
<evidence type="ECO:0000313" key="6">
    <source>
        <dbReference type="EMBL" id="GLV55727.1"/>
    </source>
</evidence>
<dbReference type="EMBL" id="BSRI01000001">
    <property type="protein sequence ID" value="GLV55727.1"/>
    <property type="molecule type" value="Genomic_DNA"/>
</dbReference>
<keyword evidence="6" id="KW-0503">Monooxygenase</keyword>
<evidence type="ECO:0000259" key="5">
    <source>
        <dbReference type="Pfam" id="PF01494"/>
    </source>
</evidence>
<protein>
    <submittedName>
        <fullName evidence="6">FAD-binding monooxygenase</fullName>
    </submittedName>
</protein>
<dbReference type="PRINTS" id="PR00420">
    <property type="entry name" value="RNGMNOXGNASE"/>
</dbReference>
<comment type="caution">
    <text evidence="6">The sequence shown here is derived from an EMBL/GenBank/DDBJ whole genome shotgun (WGS) entry which is preliminary data.</text>
</comment>
<name>A0ABQ6FRT2_9CHLR</name>
<comment type="cofactor">
    <cofactor evidence="1">
        <name>FAD</name>
        <dbReference type="ChEBI" id="CHEBI:57692"/>
    </cofactor>
</comment>
<dbReference type="Gene3D" id="3.40.30.120">
    <property type="match status" value="1"/>
</dbReference>
<gene>
    <name evidence="6" type="ORF">KDH_25710</name>
</gene>
<dbReference type="PANTHER" id="PTHR43004">
    <property type="entry name" value="TRK SYSTEM POTASSIUM UPTAKE PROTEIN"/>
    <property type="match status" value="1"/>
</dbReference>
<keyword evidence="4" id="KW-1133">Transmembrane helix</keyword>
<evidence type="ECO:0000256" key="4">
    <source>
        <dbReference type="SAM" id="Phobius"/>
    </source>
</evidence>
<accession>A0ABQ6FRT2</accession>
<reference evidence="6 7" key="1">
    <citation type="submission" date="2023-02" db="EMBL/GenBank/DDBJ databases">
        <title>Dictyobacter halimunensis sp. nov., a new member of the class Ktedonobacteria from forest soil in a geothermal area.</title>
        <authorList>
            <person name="Rachmania M.K."/>
            <person name="Ningsih F."/>
            <person name="Sakai Y."/>
            <person name="Yabe S."/>
            <person name="Yokota A."/>
            <person name="Sjamsuridzal W."/>
        </authorList>
    </citation>
    <scope>NUCLEOTIDE SEQUENCE [LARGE SCALE GENOMIC DNA]</scope>
    <source>
        <strain evidence="6 7">S3.2.2.5</strain>
    </source>
</reference>
<sequence>MSNQTTTTLEETPVLIVGGSIVGLSLALFLARQGIRCLLIERHSGTSIHARAGSFNPRSMEIFRQAGLESAIFQAETPLNELGEMGLRAASLVGPVVDASERIINQQYQQPDPFVSPTRRALIGQDKLEPIVLAHARGAGCDIRFSNELVSFEQDAAEVTARVKERETGREYQVRASYLVAADGNRSMVRQQLGIDSYGYGELGNWISILFQADLSPLLPGRKITLGFINNPTVEGIIGQSAEDRWGLLAHLKPGEPTPLSEARCLELVRAAIGRSDWPVRLVGTLYWELAARVAEHYQAGRIFLTGDAAHVMTTMGAFGANTGIADAHNLAWKLAMVLKGQVAPSLLATYGAERQPAADLAVGVSSWLYAYRLPQHEQHEEIMRSASQLIKRVRLLPDAPQPTGFSVVSGYLYRSNAIIPEDETITPLFENAPSGSPGTRAPHIWLSSNGETLSTLDLFGREFVLLTPSSDSWAAAVTNASNKLNVPLAIHGIGAHQPYADAELQFQSSYGLTSSGAVLMRPDGFIAWRAHSLPPDPIQALEHVFRNMVR</sequence>
<dbReference type="Gene3D" id="3.30.9.10">
    <property type="entry name" value="D-Amino Acid Oxidase, subunit A, domain 2"/>
    <property type="match status" value="1"/>
</dbReference>
<dbReference type="Pfam" id="PF21274">
    <property type="entry name" value="Rng_hyd_C"/>
    <property type="match status" value="1"/>
</dbReference>
<dbReference type="GO" id="GO:0004497">
    <property type="term" value="F:monooxygenase activity"/>
    <property type="evidence" value="ECO:0007669"/>
    <property type="project" value="UniProtKB-KW"/>
</dbReference>
<evidence type="ECO:0000256" key="1">
    <source>
        <dbReference type="ARBA" id="ARBA00001974"/>
    </source>
</evidence>
<feature type="domain" description="FAD-binding" evidence="5">
    <location>
        <begin position="11"/>
        <end position="363"/>
    </location>
</feature>
<dbReference type="InterPro" id="IPR036188">
    <property type="entry name" value="FAD/NAD-bd_sf"/>
</dbReference>
<dbReference type="RefSeq" id="WP_338250329.1">
    <property type="nucleotide sequence ID" value="NZ_BSRI01000001.1"/>
</dbReference>
<dbReference type="SUPFAM" id="SSF51905">
    <property type="entry name" value="FAD/NAD(P)-binding domain"/>
    <property type="match status" value="1"/>
</dbReference>
<keyword evidence="4" id="KW-0812">Transmembrane</keyword>
<dbReference type="InterPro" id="IPR050641">
    <property type="entry name" value="RIFMO-like"/>
</dbReference>
<dbReference type="InterPro" id="IPR002938">
    <property type="entry name" value="FAD-bd"/>
</dbReference>
<organism evidence="6 7">
    <name type="scientific">Dictyobacter halimunensis</name>
    <dbReference type="NCBI Taxonomy" id="3026934"/>
    <lineage>
        <taxon>Bacteria</taxon>
        <taxon>Bacillati</taxon>
        <taxon>Chloroflexota</taxon>
        <taxon>Ktedonobacteria</taxon>
        <taxon>Ktedonobacterales</taxon>
        <taxon>Dictyobacteraceae</taxon>
        <taxon>Dictyobacter</taxon>
    </lineage>
</organism>
<keyword evidence="2" id="KW-0285">Flavoprotein</keyword>
<keyword evidence="7" id="KW-1185">Reference proteome</keyword>
<keyword evidence="6" id="KW-0560">Oxidoreductase</keyword>
<evidence type="ECO:0000256" key="3">
    <source>
        <dbReference type="ARBA" id="ARBA00022827"/>
    </source>
</evidence>
<keyword evidence="3" id="KW-0274">FAD</keyword>
<dbReference type="Proteomes" id="UP001344906">
    <property type="component" value="Unassembled WGS sequence"/>
</dbReference>
<keyword evidence="4" id="KW-0472">Membrane</keyword>
<evidence type="ECO:0000313" key="7">
    <source>
        <dbReference type="Proteomes" id="UP001344906"/>
    </source>
</evidence>
<proteinExistence type="predicted"/>
<dbReference type="PANTHER" id="PTHR43004:SF19">
    <property type="entry name" value="BINDING MONOOXYGENASE, PUTATIVE (JCVI)-RELATED"/>
    <property type="match status" value="1"/>
</dbReference>
<dbReference type="Pfam" id="PF01494">
    <property type="entry name" value="FAD_binding_3"/>
    <property type="match status" value="1"/>
</dbReference>
<dbReference type="Gene3D" id="3.50.50.60">
    <property type="entry name" value="FAD/NAD(P)-binding domain"/>
    <property type="match status" value="1"/>
</dbReference>